<dbReference type="Proteomes" id="UP000265520">
    <property type="component" value="Unassembled WGS sequence"/>
</dbReference>
<reference evidence="1 2" key="1">
    <citation type="journal article" date="2018" name="Front. Plant Sci.">
        <title>Red Clover (Trifolium pratense) and Zigzag Clover (T. medium) - A Picture of Genomic Similarities and Differences.</title>
        <authorList>
            <person name="Dluhosova J."/>
            <person name="Istvanek J."/>
            <person name="Nedelnik J."/>
            <person name="Repkova J."/>
        </authorList>
    </citation>
    <scope>NUCLEOTIDE SEQUENCE [LARGE SCALE GENOMIC DNA]</scope>
    <source>
        <strain evidence="2">cv. 10/8</strain>
        <tissue evidence="1">Leaf</tissue>
    </source>
</reference>
<evidence type="ECO:0000313" key="1">
    <source>
        <dbReference type="EMBL" id="MCI96661.1"/>
    </source>
</evidence>
<proteinExistence type="predicted"/>
<accession>A0A392WC19</accession>
<sequence>MLQVLAQRAVQCCATLLHVLFPAQHARAGGATRSVMLPGRFNLLVL</sequence>
<protein>
    <submittedName>
        <fullName evidence="1">Uncharacterized protein</fullName>
    </submittedName>
</protein>
<dbReference type="EMBL" id="LXQA011420623">
    <property type="protein sequence ID" value="MCI96661.1"/>
    <property type="molecule type" value="Genomic_DNA"/>
</dbReference>
<feature type="non-terminal residue" evidence="1">
    <location>
        <position position="46"/>
    </location>
</feature>
<evidence type="ECO:0000313" key="2">
    <source>
        <dbReference type="Proteomes" id="UP000265520"/>
    </source>
</evidence>
<organism evidence="1 2">
    <name type="scientific">Trifolium medium</name>
    <dbReference type="NCBI Taxonomy" id="97028"/>
    <lineage>
        <taxon>Eukaryota</taxon>
        <taxon>Viridiplantae</taxon>
        <taxon>Streptophyta</taxon>
        <taxon>Embryophyta</taxon>
        <taxon>Tracheophyta</taxon>
        <taxon>Spermatophyta</taxon>
        <taxon>Magnoliopsida</taxon>
        <taxon>eudicotyledons</taxon>
        <taxon>Gunneridae</taxon>
        <taxon>Pentapetalae</taxon>
        <taxon>rosids</taxon>
        <taxon>fabids</taxon>
        <taxon>Fabales</taxon>
        <taxon>Fabaceae</taxon>
        <taxon>Papilionoideae</taxon>
        <taxon>50 kb inversion clade</taxon>
        <taxon>NPAAA clade</taxon>
        <taxon>Hologalegina</taxon>
        <taxon>IRL clade</taxon>
        <taxon>Trifolieae</taxon>
        <taxon>Trifolium</taxon>
    </lineage>
</organism>
<keyword evidence="2" id="KW-1185">Reference proteome</keyword>
<name>A0A392WC19_9FABA</name>
<comment type="caution">
    <text evidence="1">The sequence shown here is derived from an EMBL/GenBank/DDBJ whole genome shotgun (WGS) entry which is preliminary data.</text>
</comment>
<dbReference type="AlphaFoldDB" id="A0A392WC19"/>